<keyword evidence="13" id="KW-1185">Reference proteome</keyword>
<comment type="pathway">
    <text evidence="2">Protein modification; protein glycosylation.</text>
</comment>
<evidence type="ECO:0000313" key="13">
    <source>
        <dbReference type="Proteomes" id="UP000799767"/>
    </source>
</evidence>
<keyword evidence="8 10" id="KW-1133">Transmembrane helix</keyword>
<keyword evidence="4 10" id="KW-0328">Glycosyltransferase</keyword>
<dbReference type="GO" id="GO:0006487">
    <property type="term" value="P:protein N-linked glycosylation"/>
    <property type="evidence" value="ECO:0007669"/>
    <property type="project" value="TreeGrafter"/>
</dbReference>
<feature type="transmembrane region" description="Helical" evidence="10">
    <location>
        <begin position="83"/>
        <end position="104"/>
    </location>
</feature>
<evidence type="ECO:0000256" key="8">
    <source>
        <dbReference type="ARBA" id="ARBA00022989"/>
    </source>
</evidence>
<evidence type="ECO:0000256" key="5">
    <source>
        <dbReference type="ARBA" id="ARBA00022679"/>
    </source>
</evidence>
<protein>
    <recommendedName>
        <fullName evidence="10">Mannosyltransferase</fullName>
        <ecNumber evidence="10">2.4.1.-</ecNumber>
    </recommendedName>
</protein>
<dbReference type="PANTHER" id="PTHR22760:SF2">
    <property type="entry name" value="ALPHA-1,2-MANNOSYLTRANSFERASE ALG9"/>
    <property type="match status" value="1"/>
</dbReference>
<evidence type="ECO:0000256" key="9">
    <source>
        <dbReference type="ARBA" id="ARBA00023136"/>
    </source>
</evidence>
<accession>A0A6A6Q4S8</accession>
<dbReference type="AlphaFoldDB" id="A0A6A6Q4S8"/>
<evidence type="ECO:0000256" key="1">
    <source>
        <dbReference type="ARBA" id="ARBA00004477"/>
    </source>
</evidence>
<keyword evidence="7 10" id="KW-0256">Endoplasmic reticulum</keyword>
<dbReference type="GO" id="GO:0005789">
    <property type="term" value="C:endoplasmic reticulum membrane"/>
    <property type="evidence" value="ECO:0007669"/>
    <property type="project" value="UniProtKB-SubCell"/>
</dbReference>
<keyword evidence="9 10" id="KW-0472">Membrane</keyword>
<keyword evidence="6 10" id="KW-0812">Transmembrane</keyword>
<feature type="transmembrane region" description="Helical" evidence="10">
    <location>
        <begin position="327"/>
        <end position="347"/>
    </location>
</feature>
<dbReference type="UniPathway" id="UPA00378"/>
<keyword evidence="5 12" id="KW-0808">Transferase</keyword>
<feature type="transmembrane region" description="Helical" evidence="10">
    <location>
        <begin position="110"/>
        <end position="129"/>
    </location>
</feature>
<gene>
    <name evidence="12" type="ORF">BDY17DRAFT_314274</name>
</gene>
<dbReference type="Pfam" id="PF03901">
    <property type="entry name" value="Glyco_transf_22"/>
    <property type="match status" value="1"/>
</dbReference>
<dbReference type="GO" id="GO:0000026">
    <property type="term" value="F:alpha-1,2-mannosyltransferase activity"/>
    <property type="evidence" value="ECO:0007669"/>
    <property type="project" value="TreeGrafter"/>
</dbReference>
<dbReference type="PANTHER" id="PTHR22760">
    <property type="entry name" value="GLYCOSYLTRANSFERASE"/>
    <property type="match status" value="1"/>
</dbReference>
<reference evidence="12" key="1">
    <citation type="journal article" date="2020" name="Stud. Mycol.">
        <title>101 Dothideomycetes genomes: a test case for predicting lifestyles and emergence of pathogens.</title>
        <authorList>
            <person name="Haridas S."/>
            <person name="Albert R."/>
            <person name="Binder M."/>
            <person name="Bloem J."/>
            <person name="Labutti K."/>
            <person name="Salamov A."/>
            <person name="Andreopoulos B."/>
            <person name="Baker S."/>
            <person name="Barry K."/>
            <person name="Bills G."/>
            <person name="Bluhm B."/>
            <person name="Cannon C."/>
            <person name="Castanera R."/>
            <person name="Culley D."/>
            <person name="Daum C."/>
            <person name="Ezra D."/>
            <person name="Gonzalez J."/>
            <person name="Henrissat B."/>
            <person name="Kuo A."/>
            <person name="Liang C."/>
            <person name="Lipzen A."/>
            <person name="Lutzoni F."/>
            <person name="Magnuson J."/>
            <person name="Mondo S."/>
            <person name="Nolan M."/>
            <person name="Ohm R."/>
            <person name="Pangilinan J."/>
            <person name="Park H.-J."/>
            <person name="Ramirez L."/>
            <person name="Alfaro M."/>
            <person name="Sun H."/>
            <person name="Tritt A."/>
            <person name="Yoshinaga Y."/>
            <person name="Zwiers L.-H."/>
            <person name="Turgeon B."/>
            <person name="Goodwin S."/>
            <person name="Spatafora J."/>
            <person name="Crous P."/>
            <person name="Grigoriev I."/>
        </authorList>
    </citation>
    <scope>NUCLEOTIDE SEQUENCE</scope>
    <source>
        <strain evidence="12">CBS 113389</strain>
    </source>
</reference>
<evidence type="ECO:0000256" key="10">
    <source>
        <dbReference type="RuleBase" id="RU363075"/>
    </source>
</evidence>
<name>A0A6A6Q4S8_9PEZI</name>
<dbReference type="EMBL" id="MU001631">
    <property type="protein sequence ID" value="KAF2487004.1"/>
    <property type="molecule type" value="Genomic_DNA"/>
</dbReference>
<feature type="region of interest" description="Disordered" evidence="11">
    <location>
        <begin position="1"/>
        <end position="20"/>
    </location>
</feature>
<feature type="transmembrane region" description="Helical" evidence="10">
    <location>
        <begin position="191"/>
        <end position="214"/>
    </location>
</feature>
<comment type="subcellular location">
    <subcellularLocation>
        <location evidence="1 10">Endoplasmic reticulum membrane</location>
        <topology evidence="1 10">Multi-pass membrane protein</topology>
    </subcellularLocation>
</comment>
<dbReference type="RefSeq" id="XP_033593573.1">
    <property type="nucleotide sequence ID" value="XM_033735801.1"/>
</dbReference>
<evidence type="ECO:0000256" key="4">
    <source>
        <dbReference type="ARBA" id="ARBA00022676"/>
    </source>
</evidence>
<evidence type="ECO:0000313" key="12">
    <source>
        <dbReference type="EMBL" id="KAF2487004.1"/>
    </source>
</evidence>
<dbReference type="GeneID" id="54476803"/>
<feature type="transmembrane region" description="Helical" evidence="10">
    <location>
        <begin position="161"/>
        <end position="179"/>
    </location>
</feature>
<organism evidence="12 13">
    <name type="scientific">Neohortaea acidophila</name>
    <dbReference type="NCBI Taxonomy" id="245834"/>
    <lineage>
        <taxon>Eukaryota</taxon>
        <taxon>Fungi</taxon>
        <taxon>Dikarya</taxon>
        <taxon>Ascomycota</taxon>
        <taxon>Pezizomycotina</taxon>
        <taxon>Dothideomycetes</taxon>
        <taxon>Dothideomycetidae</taxon>
        <taxon>Mycosphaerellales</taxon>
        <taxon>Teratosphaeriaceae</taxon>
        <taxon>Neohortaea</taxon>
    </lineage>
</organism>
<sequence length="609" mass="67616">MADTAARPAQPAPSAPAKDAANTVPSKAVTFAIFFASHIIAALYHPIQDCDEVFNFWEPTHYFNHGNGFQTWEYSPAYAIRSWAYTGLHALIIFLASPLAGVFGGKVAEFYLLRIFLAAVCALAETRLFSKIAAILNPRIAITFLIVMTTSPGMFHASIAYLPSSFAMYMAMFGVAAFMDWRGGLRTAEAIAYFGAGTVLGWPFAAALIIPFLAEEAAIAWVADEEAQYAFLDRVWNGLIRASMVLATQAVTDNFFYKHLEVVPFNIIRYNIFSAKGGPNLYGTEAWHFYLRNLFLNFHVWFLLALLAMPLMLLQQSLRAKGATKTSHLRGLVFLSPFYLWLAIFTLQPHKEERFMYPAYPLLALNAAVALHIILANFGSSDPKHAISKIPVQLRLTAILLFVVASLAVSASRTIGTISAYNAPLSIYKPLHDTNIARPGSLVCLGKEWYRFPSHYLLPDNVRAKLIKSSFSGLLPGEFHEAQPGAALGIFPGTFMEPSGMNDENREDPSKYTDIKHCDFVVDLRLPSTPATTQEPDFISDRETWERVKCLPFLDAAGTSTLGRLGWLPDSPLVPEQHRRVWGKYCLLKRRRGHGKGEKGGLPHIEVLS</sequence>
<evidence type="ECO:0000256" key="6">
    <source>
        <dbReference type="ARBA" id="ARBA00022692"/>
    </source>
</evidence>
<feature type="transmembrane region" description="Helical" evidence="10">
    <location>
        <begin position="359"/>
        <end position="380"/>
    </location>
</feature>
<comment type="similarity">
    <text evidence="3 10">Belongs to the glycosyltransferase 22 family.</text>
</comment>
<evidence type="ECO:0000256" key="11">
    <source>
        <dbReference type="SAM" id="MobiDB-lite"/>
    </source>
</evidence>
<evidence type="ECO:0000256" key="2">
    <source>
        <dbReference type="ARBA" id="ARBA00004922"/>
    </source>
</evidence>
<evidence type="ECO:0000256" key="7">
    <source>
        <dbReference type="ARBA" id="ARBA00022824"/>
    </source>
</evidence>
<feature type="transmembrane region" description="Helical" evidence="10">
    <location>
        <begin position="392"/>
        <end position="411"/>
    </location>
</feature>
<proteinExistence type="inferred from homology"/>
<dbReference type="InterPro" id="IPR005599">
    <property type="entry name" value="GPI_mannosylTrfase"/>
</dbReference>
<evidence type="ECO:0000256" key="3">
    <source>
        <dbReference type="ARBA" id="ARBA00007063"/>
    </source>
</evidence>
<dbReference type="EC" id="2.4.1.-" evidence="10"/>
<dbReference type="Proteomes" id="UP000799767">
    <property type="component" value="Unassembled WGS sequence"/>
</dbReference>
<feature type="transmembrane region" description="Helical" evidence="10">
    <location>
        <begin position="294"/>
        <end position="315"/>
    </location>
</feature>
<dbReference type="OrthoDB" id="497541at2759"/>